<gene>
    <name evidence="2" type="ORF">PF008_g32623</name>
</gene>
<sequence>MHRQGHQAQREHERQEHHTVNAERCPARAINQNLQKQMARKSQSDRFQEVTQQLGGQYLYNAIRMQLKHAGGAAIWEASKDRPVLQANKAHLQKMK</sequence>
<organism evidence="2 3">
    <name type="scientific">Phytophthora fragariae</name>
    <dbReference type="NCBI Taxonomy" id="53985"/>
    <lineage>
        <taxon>Eukaryota</taxon>
        <taxon>Sar</taxon>
        <taxon>Stramenopiles</taxon>
        <taxon>Oomycota</taxon>
        <taxon>Peronosporomycetes</taxon>
        <taxon>Peronosporales</taxon>
        <taxon>Peronosporaceae</taxon>
        <taxon>Phytophthora</taxon>
    </lineage>
</organism>
<protein>
    <submittedName>
        <fullName evidence="2">Uncharacterized protein</fullName>
    </submittedName>
</protein>
<evidence type="ECO:0000313" key="2">
    <source>
        <dbReference type="EMBL" id="KAE9262351.1"/>
    </source>
</evidence>
<comment type="caution">
    <text evidence="2">The sequence shown here is derived from an EMBL/GenBank/DDBJ whole genome shotgun (WGS) entry which is preliminary data.</text>
</comment>
<dbReference type="AlphaFoldDB" id="A0A6G0PZ89"/>
<proteinExistence type="predicted"/>
<name>A0A6G0PZ89_9STRA</name>
<accession>A0A6G0PZ89</accession>
<reference evidence="2 3" key="1">
    <citation type="submission" date="2018-09" db="EMBL/GenBank/DDBJ databases">
        <title>Genomic investigation of the strawberry pathogen Phytophthora fragariae indicates pathogenicity is determined by transcriptional variation in three key races.</title>
        <authorList>
            <person name="Adams T.M."/>
            <person name="Armitage A.D."/>
            <person name="Sobczyk M.K."/>
            <person name="Bates H.J."/>
            <person name="Dunwell J.M."/>
            <person name="Nellist C.F."/>
            <person name="Harrison R.J."/>
        </authorList>
    </citation>
    <scope>NUCLEOTIDE SEQUENCE [LARGE SCALE GENOMIC DNA]</scope>
    <source>
        <strain evidence="2 3">NOV-77</strain>
    </source>
</reference>
<feature type="region of interest" description="Disordered" evidence="1">
    <location>
        <begin position="1"/>
        <end position="26"/>
    </location>
</feature>
<dbReference type="EMBL" id="QXFY01009575">
    <property type="protein sequence ID" value="KAE9262351.1"/>
    <property type="molecule type" value="Genomic_DNA"/>
</dbReference>
<evidence type="ECO:0000256" key="1">
    <source>
        <dbReference type="SAM" id="MobiDB-lite"/>
    </source>
</evidence>
<dbReference type="Proteomes" id="UP000486351">
    <property type="component" value="Unassembled WGS sequence"/>
</dbReference>
<evidence type="ECO:0000313" key="3">
    <source>
        <dbReference type="Proteomes" id="UP000486351"/>
    </source>
</evidence>
<feature type="compositionally biased region" description="Basic and acidic residues" evidence="1">
    <location>
        <begin position="8"/>
        <end position="21"/>
    </location>
</feature>